<comment type="caution">
    <text evidence="1">The sequence shown here is derived from an EMBL/GenBank/DDBJ whole genome shotgun (WGS) entry which is preliminary data.</text>
</comment>
<sequence>MAVGELLLSAFFQVLFERLASVDLLSFVRQLQGGMFSELKKWEKNLKMIQAVLSDAEEKQLTDNAVKIWLDDLQDLAYDAEDILDEFATQAMKRKLLAKSDHASTSKVKNILPAACFSCLNIPSTIKFNTISIRSKIKDISSRLDELCNQRMELGLQLTSEGTSSTASQRRAPSSSVPTERVVYGRDEDKVNILKLVLSDKHFVIPIVGLAGVGKTTLAREVYNDKAVEDFKFDIKAWACVSDDFDVFSISKALLESITSTPCNLKALNEVQVQLKKIVDGKKFLLVLDDVWNENYSLWETLKAPFIAGAPKSKMIVTTRHSNVASMMVLNEHYNLRPLSGEDCWSVFMMHAFESRDSSVQKLSELFRKKVLAKCGGLPLAAQTLGGLLRSKRDDAWEDILDAKLWELFTESGILPVLRLTYHHLPSHLKRCFAYCAIFPKNYEFEEEELVLLWMAEGIIQQLRSNKQVEDVGREYFRDMVSRSIFQQSSSDSSKFIMHDLVHDLAQFVSGETSLKVEEASNRLLSKGFKKVRYSSYSRSYCDGKNKFEHLAEAKHLRTFLPLRIKDRLNEVAQNNILLLLLTRGEIIIDDTSYITSMVLYDLLPKFKRLRVLSLKNYNLSWLPLPFEDLGLLRYLNLAGTSIKILPESISSLLSLQILILRDCCHLMKLPSKMKNLINLRHLDIMGAYLIDEMPPGMKELKYLHTLSNFIVSYGGAGSSLKDLKNLKFLCGELCISGLENVIDLLDAREAKLCEKLNIEALALQWSSEFDSASDEVGESNVLDMLQPHKNIKRLAVRYYGGVRFSSWIGEPSFSKMEVLVLENCENCTSLPSLGLLMSLKHLTIKGMGELKSISSEIYGEGCSKPFQSLEKLHFENLPEWEYWNTNLNNVHDEIIFPRLLELSIVRCPKLSEKLPELLPSLETLLVVQCPELVVPISSFPMLCRLEVKKCKGLVCSNPIDPQLMKSVSISNSSLDIYGCKGMLYNTPTESISLQSSMTISNILEFGKLLKDGFHIAKSLAIGDYQQFKSWRRYGICHPYWMQVQGIQVLTHLEEVSIEENCMCLSTFPQINFHPNNLRSLRIENHKVLRCLPEGMMGNNSQLERLYIEGCDSLTFIVRGKLPSSLRSLEILGCQKLQHLVDDEEDASISSSSATLKLLRVSGCPELTTLSSRIQLFEALEYLYISFCSKLESMPEGLNSLSCLQMISTLHCPSLVSFPEKGLPEAISSVRIDGCNKLEALPDGIHKLRSLERLEIRKCPSIVSFPEEGFPTNLTSLEIEDPKMYKALIDWGLHKLTSLRSLWIYGDDVDAESFPDEQVGMMLPTSLTELRIYGFLKLKYISSTGLQSLTSLEYLEISNCPKLESFPDMGLPSSLLELDIFNCPLLKKQCKNDKGKEWSKIAHIPRVEINHKFIYDYEEEE</sequence>
<proteinExistence type="predicted"/>
<dbReference type="EMBL" id="CM051398">
    <property type="protein sequence ID" value="KAJ4718401.1"/>
    <property type="molecule type" value="Genomic_DNA"/>
</dbReference>
<organism evidence="1 2">
    <name type="scientific">Melia azedarach</name>
    <name type="common">Chinaberry tree</name>
    <dbReference type="NCBI Taxonomy" id="155640"/>
    <lineage>
        <taxon>Eukaryota</taxon>
        <taxon>Viridiplantae</taxon>
        <taxon>Streptophyta</taxon>
        <taxon>Embryophyta</taxon>
        <taxon>Tracheophyta</taxon>
        <taxon>Spermatophyta</taxon>
        <taxon>Magnoliopsida</taxon>
        <taxon>eudicotyledons</taxon>
        <taxon>Gunneridae</taxon>
        <taxon>Pentapetalae</taxon>
        <taxon>rosids</taxon>
        <taxon>malvids</taxon>
        <taxon>Sapindales</taxon>
        <taxon>Meliaceae</taxon>
        <taxon>Melia</taxon>
    </lineage>
</organism>
<gene>
    <name evidence="1" type="ORF">OWV82_010087</name>
</gene>
<evidence type="ECO:0000313" key="1">
    <source>
        <dbReference type="EMBL" id="KAJ4718401.1"/>
    </source>
</evidence>
<evidence type="ECO:0000313" key="2">
    <source>
        <dbReference type="Proteomes" id="UP001164539"/>
    </source>
</evidence>
<protein>
    <submittedName>
        <fullName evidence="1">Disease resistance protein</fullName>
    </submittedName>
</protein>
<name>A0ACC1Y3U5_MELAZ</name>
<dbReference type="Proteomes" id="UP001164539">
    <property type="component" value="Chromosome 5"/>
</dbReference>
<accession>A0ACC1Y3U5</accession>
<reference evidence="1 2" key="1">
    <citation type="journal article" date="2023" name="Science">
        <title>Complex scaffold remodeling in plant triterpene biosynthesis.</title>
        <authorList>
            <person name="De La Pena R."/>
            <person name="Hodgson H."/>
            <person name="Liu J.C."/>
            <person name="Stephenson M.J."/>
            <person name="Martin A.C."/>
            <person name="Owen C."/>
            <person name="Harkess A."/>
            <person name="Leebens-Mack J."/>
            <person name="Jimenez L.E."/>
            <person name="Osbourn A."/>
            <person name="Sattely E.S."/>
        </authorList>
    </citation>
    <scope>NUCLEOTIDE SEQUENCE [LARGE SCALE GENOMIC DNA]</scope>
    <source>
        <strain evidence="2">cv. JPN11</strain>
        <tissue evidence="1">Leaf</tissue>
    </source>
</reference>
<keyword evidence="2" id="KW-1185">Reference proteome</keyword>